<sequence length="84" mass="9089">MAPGARITGKPAGILPQGMSRKGPDQPELKKSPWRPRWTALTDVWLLRAETFTSGDTVAFLRATAGAVCVRVYAPSLAVHACQR</sequence>
<keyword evidence="3" id="KW-1185">Reference proteome</keyword>
<dbReference type="Proteomes" id="UP001221898">
    <property type="component" value="Unassembled WGS sequence"/>
</dbReference>
<proteinExistence type="predicted"/>
<dbReference type="AlphaFoldDB" id="A0AAD7WC13"/>
<dbReference type="EMBL" id="JAINUG010000155">
    <property type="protein sequence ID" value="KAJ8391586.1"/>
    <property type="molecule type" value="Genomic_DNA"/>
</dbReference>
<comment type="caution">
    <text evidence="2">The sequence shown here is derived from an EMBL/GenBank/DDBJ whole genome shotgun (WGS) entry which is preliminary data.</text>
</comment>
<evidence type="ECO:0000256" key="1">
    <source>
        <dbReference type="SAM" id="MobiDB-lite"/>
    </source>
</evidence>
<gene>
    <name evidence="2" type="ORF">AAFF_G00087270</name>
</gene>
<accession>A0AAD7WC13</accession>
<protein>
    <submittedName>
        <fullName evidence="2">Uncharacterized protein</fullName>
    </submittedName>
</protein>
<organism evidence="2 3">
    <name type="scientific">Aldrovandia affinis</name>
    <dbReference type="NCBI Taxonomy" id="143900"/>
    <lineage>
        <taxon>Eukaryota</taxon>
        <taxon>Metazoa</taxon>
        <taxon>Chordata</taxon>
        <taxon>Craniata</taxon>
        <taxon>Vertebrata</taxon>
        <taxon>Euteleostomi</taxon>
        <taxon>Actinopterygii</taxon>
        <taxon>Neopterygii</taxon>
        <taxon>Teleostei</taxon>
        <taxon>Notacanthiformes</taxon>
        <taxon>Halosauridae</taxon>
        <taxon>Aldrovandia</taxon>
    </lineage>
</organism>
<name>A0AAD7WC13_9TELE</name>
<feature type="region of interest" description="Disordered" evidence="1">
    <location>
        <begin position="1"/>
        <end position="33"/>
    </location>
</feature>
<feature type="compositionally biased region" description="Basic and acidic residues" evidence="1">
    <location>
        <begin position="22"/>
        <end position="31"/>
    </location>
</feature>
<reference evidence="2" key="1">
    <citation type="journal article" date="2023" name="Science">
        <title>Genome structures resolve the early diversification of teleost fishes.</title>
        <authorList>
            <person name="Parey E."/>
            <person name="Louis A."/>
            <person name="Montfort J."/>
            <person name="Bouchez O."/>
            <person name="Roques C."/>
            <person name="Iampietro C."/>
            <person name="Lluch J."/>
            <person name="Castinel A."/>
            <person name="Donnadieu C."/>
            <person name="Desvignes T."/>
            <person name="Floi Bucao C."/>
            <person name="Jouanno E."/>
            <person name="Wen M."/>
            <person name="Mejri S."/>
            <person name="Dirks R."/>
            <person name="Jansen H."/>
            <person name="Henkel C."/>
            <person name="Chen W.J."/>
            <person name="Zahm M."/>
            <person name="Cabau C."/>
            <person name="Klopp C."/>
            <person name="Thompson A.W."/>
            <person name="Robinson-Rechavi M."/>
            <person name="Braasch I."/>
            <person name="Lecointre G."/>
            <person name="Bobe J."/>
            <person name="Postlethwait J.H."/>
            <person name="Berthelot C."/>
            <person name="Roest Crollius H."/>
            <person name="Guiguen Y."/>
        </authorList>
    </citation>
    <scope>NUCLEOTIDE SEQUENCE</scope>
    <source>
        <strain evidence="2">NC1722</strain>
    </source>
</reference>
<evidence type="ECO:0000313" key="3">
    <source>
        <dbReference type="Proteomes" id="UP001221898"/>
    </source>
</evidence>
<evidence type="ECO:0000313" key="2">
    <source>
        <dbReference type="EMBL" id="KAJ8391586.1"/>
    </source>
</evidence>